<organism evidence="3 4">
    <name type="scientific">Deinococcus piscis</name>
    <dbReference type="NCBI Taxonomy" id="394230"/>
    <lineage>
        <taxon>Bacteria</taxon>
        <taxon>Thermotogati</taxon>
        <taxon>Deinococcota</taxon>
        <taxon>Deinococci</taxon>
        <taxon>Deinococcales</taxon>
        <taxon>Deinococcaceae</taxon>
        <taxon>Deinococcus</taxon>
    </lineage>
</organism>
<evidence type="ECO:0000313" key="3">
    <source>
        <dbReference type="EMBL" id="GHG01751.1"/>
    </source>
</evidence>
<dbReference type="InterPro" id="IPR043128">
    <property type="entry name" value="Rev_trsase/Diguanyl_cyclase"/>
</dbReference>
<evidence type="ECO:0000259" key="2">
    <source>
        <dbReference type="PROSITE" id="PS50887"/>
    </source>
</evidence>
<gene>
    <name evidence="3" type="ORF">GCM10017783_12510</name>
</gene>
<comment type="caution">
    <text evidence="3">The sequence shown here is derived from an EMBL/GenBank/DDBJ whole genome shotgun (WGS) entry which is preliminary data.</text>
</comment>
<keyword evidence="1" id="KW-1133">Transmembrane helix</keyword>
<dbReference type="SUPFAM" id="SSF55073">
    <property type="entry name" value="Nucleotide cyclase"/>
    <property type="match status" value="1"/>
</dbReference>
<evidence type="ECO:0000256" key="1">
    <source>
        <dbReference type="SAM" id="Phobius"/>
    </source>
</evidence>
<proteinExistence type="predicted"/>
<dbReference type="EMBL" id="BNAL01000012">
    <property type="protein sequence ID" value="GHG01751.1"/>
    <property type="molecule type" value="Genomic_DNA"/>
</dbReference>
<dbReference type="SMART" id="SM00267">
    <property type="entry name" value="GGDEF"/>
    <property type="match status" value="1"/>
</dbReference>
<name>A0ABQ3K379_9DEIO</name>
<protein>
    <submittedName>
        <fullName evidence="3">GGDEF domain-containing protein</fullName>
    </submittedName>
</protein>
<feature type="transmembrane region" description="Helical" evidence="1">
    <location>
        <begin position="29"/>
        <end position="49"/>
    </location>
</feature>
<dbReference type="PANTHER" id="PTHR45138:SF9">
    <property type="entry name" value="DIGUANYLATE CYCLASE DGCM-RELATED"/>
    <property type="match status" value="1"/>
</dbReference>
<keyword evidence="1" id="KW-0812">Transmembrane</keyword>
<evidence type="ECO:0000313" key="4">
    <source>
        <dbReference type="Proteomes" id="UP000632154"/>
    </source>
</evidence>
<dbReference type="InterPro" id="IPR000160">
    <property type="entry name" value="GGDEF_dom"/>
</dbReference>
<dbReference type="InterPro" id="IPR050469">
    <property type="entry name" value="Diguanylate_Cyclase"/>
</dbReference>
<dbReference type="NCBIfam" id="TIGR00254">
    <property type="entry name" value="GGDEF"/>
    <property type="match status" value="1"/>
</dbReference>
<reference evidence="4" key="1">
    <citation type="journal article" date="2019" name="Int. J. Syst. Evol. Microbiol.">
        <title>The Global Catalogue of Microorganisms (GCM) 10K type strain sequencing project: providing services to taxonomists for standard genome sequencing and annotation.</title>
        <authorList>
            <consortium name="The Broad Institute Genomics Platform"/>
            <consortium name="The Broad Institute Genome Sequencing Center for Infectious Disease"/>
            <person name="Wu L."/>
            <person name="Ma J."/>
        </authorList>
    </citation>
    <scope>NUCLEOTIDE SEQUENCE [LARGE SCALE GENOMIC DNA]</scope>
    <source>
        <strain evidence="4">CGMCC 1.18439</strain>
    </source>
</reference>
<feature type="domain" description="GGDEF" evidence="2">
    <location>
        <begin position="223"/>
        <end position="354"/>
    </location>
</feature>
<dbReference type="Gene3D" id="3.30.70.270">
    <property type="match status" value="1"/>
</dbReference>
<keyword evidence="1" id="KW-0472">Membrane</keyword>
<feature type="transmembrane region" description="Helical" evidence="1">
    <location>
        <begin position="146"/>
        <end position="174"/>
    </location>
</feature>
<feature type="transmembrane region" description="Helical" evidence="1">
    <location>
        <begin position="116"/>
        <end position="134"/>
    </location>
</feature>
<feature type="transmembrane region" description="Helical" evidence="1">
    <location>
        <begin position="85"/>
        <end position="104"/>
    </location>
</feature>
<keyword evidence="4" id="KW-1185">Reference proteome</keyword>
<dbReference type="RefSeq" id="WP_229838948.1">
    <property type="nucleotide sequence ID" value="NZ_BNAL01000012.1"/>
</dbReference>
<dbReference type="Pfam" id="PF00990">
    <property type="entry name" value="GGDEF"/>
    <property type="match status" value="1"/>
</dbReference>
<feature type="transmembrane region" description="Helical" evidence="1">
    <location>
        <begin position="55"/>
        <end position="78"/>
    </location>
</feature>
<accession>A0ABQ3K379</accession>
<dbReference type="PROSITE" id="PS50887">
    <property type="entry name" value="GGDEF"/>
    <property type="match status" value="1"/>
</dbReference>
<sequence length="371" mass="39416">MSQNKAGIKITAQRETAAPPKTEVQRRRLVSVLTVFSLILHVITYQAYLAAVGQVGGLLGGMLAAGMVTSVAVLVMSLRPQPNFAAIRMAAIGLAGSWIAVSLVQSVHLHQALQPSQLMSVGIFTALALALLPFRTAVTLSAGSYLAVWGVALLTGTANALTLLVLGSLLAMLLSTEYGERITHERARAEILEWMAQHDGLTGLLNRSATEQRLKEWLCTQRTGGCLLLLDLDNFKGINDQYGHQMGDHALQYTAQALGRLLRPGDLAGRWGGEEFVILLAGRTAAEAREAAAQLQEDLYRSPQAGLPSLTVSGGSVCVGEAAPPTVSALLSLADERLYCAKAAGRACIVWPAEEDSHRHAARLTCCSATS</sequence>
<dbReference type="Proteomes" id="UP000632154">
    <property type="component" value="Unassembled WGS sequence"/>
</dbReference>
<dbReference type="InterPro" id="IPR029787">
    <property type="entry name" value="Nucleotide_cyclase"/>
</dbReference>
<dbReference type="PANTHER" id="PTHR45138">
    <property type="entry name" value="REGULATORY COMPONENTS OF SENSORY TRANSDUCTION SYSTEM"/>
    <property type="match status" value="1"/>
</dbReference>
<dbReference type="CDD" id="cd01949">
    <property type="entry name" value="GGDEF"/>
    <property type="match status" value="1"/>
</dbReference>